<evidence type="ECO:0000313" key="5">
    <source>
        <dbReference type="EMBL" id="MDI1488921.1"/>
    </source>
</evidence>
<feature type="compositionally biased region" description="Basic and acidic residues" evidence="3">
    <location>
        <begin position="195"/>
        <end position="219"/>
    </location>
</feature>
<feature type="compositionally biased region" description="Low complexity" evidence="3">
    <location>
        <begin position="56"/>
        <end position="75"/>
    </location>
</feature>
<name>A0AA43QPW5_9LECA</name>
<dbReference type="Pfam" id="PF09745">
    <property type="entry name" value="NSRP1_N"/>
    <property type="match status" value="1"/>
</dbReference>
<feature type="compositionally biased region" description="Basic and acidic residues" evidence="3">
    <location>
        <begin position="228"/>
        <end position="237"/>
    </location>
</feature>
<dbReference type="EMBL" id="JAPUFD010000008">
    <property type="protein sequence ID" value="MDI1488921.1"/>
    <property type="molecule type" value="Genomic_DNA"/>
</dbReference>
<feature type="region of interest" description="Disordered" evidence="3">
    <location>
        <begin position="1"/>
        <end position="110"/>
    </location>
</feature>
<evidence type="ECO:0000313" key="6">
    <source>
        <dbReference type="Proteomes" id="UP001161017"/>
    </source>
</evidence>
<dbReference type="InterPro" id="IPR053246">
    <property type="entry name" value="NS_splicing_regulatory_protein"/>
</dbReference>
<reference evidence="5" key="1">
    <citation type="journal article" date="2023" name="Genome Biol. Evol.">
        <title>First Whole Genome Sequence and Flow Cytometry Genome Size Data for the Lichen-Forming Fungus Ramalina farinacea (Ascomycota).</title>
        <authorList>
            <person name="Llewellyn T."/>
            <person name="Mian S."/>
            <person name="Hill R."/>
            <person name="Leitch I.J."/>
            <person name="Gaya E."/>
        </authorList>
    </citation>
    <scope>NUCLEOTIDE SEQUENCE</scope>
    <source>
        <strain evidence="5">LIQ254RAFAR</strain>
    </source>
</reference>
<gene>
    <name evidence="5" type="ORF">OHK93_008198</name>
</gene>
<dbReference type="Proteomes" id="UP001161017">
    <property type="component" value="Unassembled WGS sequence"/>
</dbReference>
<feature type="compositionally biased region" description="Basic and acidic residues" evidence="3">
    <location>
        <begin position="302"/>
        <end position="354"/>
    </location>
</feature>
<comment type="similarity">
    <text evidence="1">Belongs to the NSRP1 family.</text>
</comment>
<dbReference type="PANTHER" id="PTHR47845:SF1">
    <property type="entry name" value="NUCLEAR SPECKLE SPLICING REGULATORY PROTEIN 1 HOMOLOG"/>
    <property type="match status" value="1"/>
</dbReference>
<evidence type="ECO:0000256" key="3">
    <source>
        <dbReference type="SAM" id="MobiDB-lite"/>
    </source>
</evidence>
<dbReference type="AlphaFoldDB" id="A0AA43QPW5"/>
<evidence type="ECO:0000256" key="2">
    <source>
        <dbReference type="ARBA" id="ARBA00023054"/>
    </source>
</evidence>
<feature type="domain" description="Nuclear speckle splicing regulatory protein 1 N-terminal" evidence="4">
    <location>
        <begin position="100"/>
        <end position="216"/>
    </location>
</feature>
<sequence>MSLSYGLNIIKKPPIDQRPPPAKRKTIFDDDSGPEDGPDYEDNHLESISTIGGLQKPSSSKPNPRPPTSTKSSTSQPPPTPKKPPKISQYGDLSTSHTTQKHSKSAQEIDPSIYDYDAAYDSLHAVPTTNPSDTKADTLKQPKYMSNLLAAADVRKRDALRAKEKLLQKEREAEGDEFKDKEAFVTGAYKRQQAEMRALEAEEQEREREAEERKRREGGGMRGLYKNLLERDEERHRGVMLAVEEGRGKKEEEGAKKEEQEKSEVEIAREKGVQVNEDGQIVDKRQLLGAGLNAGAAPKARPAADGRQRESRGRKPESARERESRMFEEQLLGKRSASPDDRDSRAAKSRKMEDELLAAMGSP</sequence>
<feature type="compositionally biased region" description="Low complexity" evidence="3">
    <location>
        <begin position="287"/>
        <end position="301"/>
    </location>
</feature>
<keyword evidence="6" id="KW-1185">Reference proteome</keyword>
<feature type="compositionally biased region" description="Acidic residues" evidence="3">
    <location>
        <begin position="29"/>
        <end position="40"/>
    </location>
</feature>
<dbReference type="InterPro" id="IPR018612">
    <property type="entry name" value="NSRP1_N"/>
</dbReference>
<feature type="region of interest" description="Disordered" evidence="3">
    <location>
        <begin position="195"/>
        <end position="363"/>
    </location>
</feature>
<accession>A0AA43QPW5</accession>
<keyword evidence="2" id="KW-0175">Coiled coil</keyword>
<proteinExistence type="inferred from homology"/>
<dbReference type="PANTHER" id="PTHR47845">
    <property type="entry name" value="NUCLEAR SPECKLE SPLICING REGULATORY PROTEIN 1 HOMOLOG"/>
    <property type="match status" value="1"/>
</dbReference>
<feature type="compositionally biased region" description="Basic and acidic residues" evidence="3">
    <location>
        <begin position="244"/>
        <end position="272"/>
    </location>
</feature>
<protein>
    <recommendedName>
        <fullName evidence="4">Nuclear speckle splicing regulatory protein 1 N-terminal domain-containing protein</fullName>
    </recommendedName>
</protein>
<organism evidence="5 6">
    <name type="scientific">Ramalina farinacea</name>
    <dbReference type="NCBI Taxonomy" id="258253"/>
    <lineage>
        <taxon>Eukaryota</taxon>
        <taxon>Fungi</taxon>
        <taxon>Dikarya</taxon>
        <taxon>Ascomycota</taxon>
        <taxon>Pezizomycotina</taxon>
        <taxon>Lecanoromycetes</taxon>
        <taxon>OSLEUM clade</taxon>
        <taxon>Lecanoromycetidae</taxon>
        <taxon>Lecanorales</taxon>
        <taxon>Lecanorineae</taxon>
        <taxon>Ramalinaceae</taxon>
        <taxon>Ramalina</taxon>
    </lineage>
</organism>
<evidence type="ECO:0000256" key="1">
    <source>
        <dbReference type="ARBA" id="ARBA00010126"/>
    </source>
</evidence>
<dbReference type="GO" id="GO:0000381">
    <property type="term" value="P:regulation of alternative mRNA splicing, via spliceosome"/>
    <property type="evidence" value="ECO:0007669"/>
    <property type="project" value="InterPro"/>
</dbReference>
<evidence type="ECO:0000259" key="4">
    <source>
        <dbReference type="Pfam" id="PF09745"/>
    </source>
</evidence>
<comment type="caution">
    <text evidence="5">The sequence shown here is derived from an EMBL/GenBank/DDBJ whole genome shotgun (WGS) entry which is preliminary data.</text>
</comment>